<evidence type="ECO:0000256" key="16">
    <source>
        <dbReference type="PROSITE-ProRule" id="PRU00209"/>
    </source>
</evidence>
<feature type="binding site" evidence="15">
    <location>
        <position position="471"/>
    </location>
    <ligand>
        <name>Mg(2+)</name>
        <dbReference type="ChEBI" id="CHEBI:18420"/>
        <note>shared with alpha subunit</note>
    </ligand>
</feature>
<comment type="subcellular location">
    <subcellularLocation>
        <location evidence="1 15">Cytoplasm</location>
    </subcellularLocation>
</comment>
<comment type="similarity">
    <text evidence="2 15">Belongs to the phenylalanyl-tRNA synthetase beta subunit family. Type 1 subfamily.</text>
</comment>
<dbReference type="FunFam" id="3.30.70.380:FF:000001">
    <property type="entry name" value="Phenylalanine--tRNA ligase beta subunit"/>
    <property type="match status" value="1"/>
</dbReference>
<feature type="domain" description="B5" evidence="19">
    <location>
        <begin position="408"/>
        <end position="483"/>
    </location>
</feature>
<evidence type="ECO:0000256" key="2">
    <source>
        <dbReference type="ARBA" id="ARBA00008653"/>
    </source>
</evidence>
<dbReference type="EMBL" id="JQAT01000001">
    <property type="protein sequence ID" value="KRN29716.1"/>
    <property type="molecule type" value="Genomic_DNA"/>
</dbReference>
<dbReference type="OrthoDB" id="9805455at2"/>
<dbReference type="PANTHER" id="PTHR10947:SF0">
    <property type="entry name" value="PHENYLALANINE--TRNA LIGASE BETA SUBUNIT"/>
    <property type="match status" value="1"/>
</dbReference>
<keyword evidence="22" id="KW-1185">Reference proteome</keyword>
<comment type="catalytic activity">
    <reaction evidence="14 15">
        <text>tRNA(Phe) + L-phenylalanine + ATP = L-phenylalanyl-tRNA(Phe) + AMP + diphosphate + H(+)</text>
        <dbReference type="Rhea" id="RHEA:19413"/>
        <dbReference type="Rhea" id="RHEA-COMP:9668"/>
        <dbReference type="Rhea" id="RHEA-COMP:9699"/>
        <dbReference type="ChEBI" id="CHEBI:15378"/>
        <dbReference type="ChEBI" id="CHEBI:30616"/>
        <dbReference type="ChEBI" id="CHEBI:33019"/>
        <dbReference type="ChEBI" id="CHEBI:58095"/>
        <dbReference type="ChEBI" id="CHEBI:78442"/>
        <dbReference type="ChEBI" id="CHEBI:78531"/>
        <dbReference type="ChEBI" id="CHEBI:456215"/>
        <dbReference type="EC" id="6.1.1.20"/>
    </reaction>
</comment>
<dbReference type="STRING" id="81857.IV38_GL000604"/>
<dbReference type="GO" id="GO:0000049">
    <property type="term" value="F:tRNA binding"/>
    <property type="evidence" value="ECO:0007669"/>
    <property type="project" value="UniProtKB-UniRule"/>
</dbReference>
<dbReference type="Gene3D" id="3.50.40.10">
    <property type="entry name" value="Phenylalanyl-trna Synthetase, Chain B, domain 3"/>
    <property type="match status" value="1"/>
</dbReference>
<dbReference type="SMART" id="SM00896">
    <property type="entry name" value="FDX-ACB"/>
    <property type="match status" value="1"/>
</dbReference>
<dbReference type="NCBIfam" id="NF045760">
    <property type="entry name" value="YtpR"/>
    <property type="match status" value="1"/>
</dbReference>
<dbReference type="PROSITE" id="PS50886">
    <property type="entry name" value="TRBD"/>
    <property type="match status" value="1"/>
</dbReference>
<dbReference type="Pfam" id="PF01588">
    <property type="entry name" value="tRNA_bind"/>
    <property type="match status" value="1"/>
</dbReference>
<dbReference type="GO" id="GO:0005524">
    <property type="term" value="F:ATP binding"/>
    <property type="evidence" value="ECO:0007669"/>
    <property type="project" value="UniProtKB-UniRule"/>
</dbReference>
<evidence type="ECO:0000256" key="4">
    <source>
        <dbReference type="ARBA" id="ARBA00022490"/>
    </source>
</evidence>
<dbReference type="FunFam" id="2.40.50.140:FF:000045">
    <property type="entry name" value="Phenylalanine--tRNA ligase beta subunit"/>
    <property type="match status" value="1"/>
</dbReference>
<dbReference type="InterPro" id="IPR045060">
    <property type="entry name" value="Phe-tRNA-ligase_IIc_bsu"/>
</dbReference>
<feature type="domain" description="TRNA-binding" evidence="17">
    <location>
        <begin position="39"/>
        <end position="154"/>
    </location>
</feature>
<evidence type="ECO:0000256" key="3">
    <source>
        <dbReference type="ARBA" id="ARBA00011209"/>
    </source>
</evidence>
<dbReference type="SUPFAM" id="SSF55681">
    <property type="entry name" value="Class II aaRS and biotin synthetases"/>
    <property type="match status" value="1"/>
</dbReference>
<sequence>MKVSYQWLQEYLPVKATPAELADNESRTGLEVTDVKVPADGLKKIVVGHVLECVPHPNSDHLHICQVDIGEDEPTQIICGAPNVAAGQYVIVALPSARIAGNVKIKKGKMRGEASNGMLCALQEIGFPESVVPKEFVNGIYVFPNAETPGDSVFPLLGMDDAILDYDITPNRADCMSMRGVAWETGAMYNEVPTFKEPELTEGTTPIADLLTAAVNDEKDAPSYQLRVLQNVDIKPSPLWLQIRLWNAGIRPINNIVDVTNYIMLTYGQPMHAFDYDKLQSDKILVRRAHDGESLTTLDGNDHDLTEEDIVITDGTKPVALAGVMGGLATEITADTKNVVLESALFQPTLVRKTAQRYNLRSEASSRFEKGINTATINEALDAAAALMNQFAGGEVAQGHLSASSIEPLSVGIDISIDRINHVLGTALDVPTVLGIFKQLGFPTHESDGLFSVSIPPRRWDIHIDADLIEEVARIYGYDNLPSTLPTGDMTLGHLTRKQQEIRGTRRYLESAGLTEAISYSLTTAEKAQQFTLTDSALTKLDFPMTQDHAYLRQNLITGLLEDLAYNLARKQNDVAFYEQGRVFLKEDDATIRPDEVEYVAGAFTGLVRQRNWNQTKEAVDFYYAKGVVDGLLKQYHLAAPVRYEAVQKPEMHPGRTAAIYVGDVYVGFVGEVHPETAKAYEVKTTYVFELNLDLVLAQDRQKVVSQPTAKFPAVTRDVALQVAKEVTNEQIMDVITKNGGRFLTSVKLFDVYAGEKIAHGEKSLAYTLTYQNAKATLTEDEVNKAFAKVVDHLESDLDAKIR</sequence>
<dbReference type="Gene3D" id="3.30.930.10">
    <property type="entry name" value="Bira Bifunctional Protein, Domain 2"/>
    <property type="match status" value="1"/>
</dbReference>
<dbReference type="SUPFAM" id="SSF46955">
    <property type="entry name" value="Putative DNA-binding domain"/>
    <property type="match status" value="1"/>
</dbReference>
<evidence type="ECO:0000256" key="8">
    <source>
        <dbReference type="ARBA" id="ARBA00022741"/>
    </source>
</evidence>
<dbReference type="Gene3D" id="3.30.56.10">
    <property type="match status" value="2"/>
</dbReference>
<keyword evidence="11 16" id="KW-0694">RNA-binding</keyword>
<dbReference type="SUPFAM" id="SSF50249">
    <property type="entry name" value="Nucleic acid-binding proteins"/>
    <property type="match status" value="1"/>
</dbReference>
<keyword evidence="9 15" id="KW-0067">ATP-binding</keyword>
<dbReference type="Pfam" id="PF03147">
    <property type="entry name" value="FDX-ACB"/>
    <property type="match status" value="1"/>
</dbReference>
<dbReference type="Gene3D" id="3.30.70.380">
    <property type="entry name" value="Ferrodoxin-fold anticodon-binding domain"/>
    <property type="match status" value="1"/>
</dbReference>
<dbReference type="GO" id="GO:0000287">
    <property type="term" value="F:magnesium ion binding"/>
    <property type="evidence" value="ECO:0007669"/>
    <property type="project" value="UniProtKB-UniRule"/>
</dbReference>
<dbReference type="GO" id="GO:0140096">
    <property type="term" value="F:catalytic activity, acting on a protein"/>
    <property type="evidence" value="ECO:0007669"/>
    <property type="project" value="UniProtKB-ARBA"/>
</dbReference>
<evidence type="ECO:0000256" key="9">
    <source>
        <dbReference type="ARBA" id="ARBA00022840"/>
    </source>
</evidence>
<dbReference type="InterPro" id="IPR033714">
    <property type="entry name" value="tRNA_bind_bactPheRS"/>
</dbReference>
<dbReference type="PROSITE" id="PS51447">
    <property type="entry name" value="FDX_ACB"/>
    <property type="match status" value="1"/>
</dbReference>
<evidence type="ECO:0000256" key="12">
    <source>
        <dbReference type="ARBA" id="ARBA00022917"/>
    </source>
</evidence>
<reference evidence="22 23" key="1">
    <citation type="journal article" date="2015" name="Genome Announc.">
        <title>Expanding the biotechnology potential of lactobacilli through comparative genomics of 213 strains and associated genera.</title>
        <authorList>
            <person name="Sun Z."/>
            <person name="Harris H.M."/>
            <person name="McCann A."/>
            <person name="Guo C."/>
            <person name="Argimon S."/>
            <person name="Zhang W."/>
            <person name="Yang X."/>
            <person name="Jeffery I.B."/>
            <person name="Cooney J.C."/>
            <person name="Kagawa T.F."/>
            <person name="Liu W."/>
            <person name="Song Y."/>
            <person name="Salvetti E."/>
            <person name="Wrobel A."/>
            <person name="Rasinkangas P."/>
            <person name="Parkhill J."/>
            <person name="Rea M.C."/>
            <person name="O'Sullivan O."/>
            <person name="Ritari J."/>
            <person name="Douillard F.P."/>
            <person name="Paul Ross R."/>
            <person name="Yang R."/>
            <person name="Briner A.E."/>
            <person name="Felis G.E."/>
            <person name="de Vos W.M."/>
            <person name="Barrangou R."/>
            <person name="Klaenhammer T.R."/>
            <person name="Caufield P.W."/>
            <person name="Cui Y."/>
            <person name="Zhang H."/>
            <person name="O'Toole P.W."/>
        </authorList>
    </citation>
    <scope>NUCLEOTIDE SEQUENCE [LARGE SCALE GENOMIC DNA]</scope>
    <source>
        <strain evidence="20 23">ATCC BAA-66</strain>
        <strain evidence="21 22">DSM 13344</strain>
    </source>
</reference>
<evidence type="ECO:0000256" key="15">
    <source>
        <dbReference type="HAMAP-Rule" id="MF_00283"/>
    </source>
</evidence>
<evidence type="ECO:0000313" key="20">
    <source>
        <dbReference type="EMBL" id="KRN29716.1"/>
    </source>
</evidence>
<dbReference type="SMART" id="SM00874">
    <property type="entry name" value="B5"/>
    <property type="match status" value="1"/>
</dbReference>
<evidence type="ECO:0000256" key="5">
    <source>
        <dbReference type="ARBA" id="ARBA00022555"/>
    </source>
</evidence>
<dbReference type="RefSeq" id="WP_057768223.1">
    <property type="nucleotide sequence ID" value="NZ_JQAT01000001.1"/>
</dbReference>
<dbReference type="EMBL" id="JQAZ01000001">
    <property type="protein sequence ID" value="KRN33755.1"/>
    <property type="molecule type" value="Genomic_DNA"/>
</dbReference>
<gene>
    <name evidence="15" type="primary">pheT</name>
    <name evidence="20" type="ORF">IV38_GL000604</name>
    <name evidence="21" type="ORF">IV40_GL000064</name>
</gene>
<dbReference type="PROSITE" id="PS51483">
    <property type="entry name" value="B5"/>
    <property type="match status" value="1"/>
</dbReference>
<dbReference type="GO" id="GO:0016740">
    <property type="term" value="F:transferase activity"/>
    <property type="evidence" value="ECO:0007669"/>
    <property type="project" value="UniProtKB-ARBA"/>
</dbReference>
<dbReference type="InterPro" id="IPR041616">
    <property type="entry name" value="PheRS_beta_core"/>
</dbReference>
<evidence type="ECO:0000259" key="19">
    <source>
        <dbReference type="PROSITE" id="PS51483"/>
    </source>
</evidence>
<dbReference type="EC" id="6.1.1.20" evidence="15"/>
<dbReference type="GO" id="GO:0004826">
    <property type="term" value="F:phenylalanine-tRNA ligase activity"/>
    <property type="evidence" value="ECO:0007669"/>
    <property type="project" value="UniProtKB-UniRule"/>
</dbReference>
<dbReference type="InterPro" id="IPR020825">
    <property type="entry name" value="Phe-tRNA_synthase-like_B3/B4"/>
</dbReference>
<dbReference type="InterPro" id="IPR045864">
    <property type="entry name" value="aa-tRNA-synth_II/BPL/LPL"/>
</dbReference>
<accession>A0A0R2FXS5</accession>
<dbReference type="CDD" id="cd00769">
    <property type="entry name" value="PheRS_beta_core"/>
    <property type="match status" value="1"/>
</dbReference>
<dbReference type="FunFam" id="3.30.930.10:FF:000022">
    <property type="entry name" value="Phenylalanine--tRNA ligase beta subunit"/>
    <property type="match status" value="1"/>
</dbReference>
<evidence type="ECO:0000256" key="1">
    <source>
        <dbReference type="ARBA" id="ARBA00004496"/>
    </source>
</evidence>
<dbReference type="NCBIfam" id="TIGR00472">
    <property type="entry name" value="pheT_bact"/>
    <property type="match status" value="1"/>
</dbReference>
<dbReference type="GO" id="GO:0009328">
    <property type="term" value="C:phenylalanine-tRNA ligase complex"/>
    <property type="evidence" value="ECO:0007669"/>
    <property type="project" value="TreeGrafter"/>
</dbReference>
<keyword evidence="6 15" id="KW-0436">Ligase</keyword>
<feature type="domain" description="FDX-ACB" evidence="18">
    <location>
        <begin position="710"/>
        <end position="803"/>
    </location>
</feature>
<protein>
    <recommendedName>
        <fullName evidence="15">Phenylalanine--tRNA ligase beta subunit</fullName>
        <ecNumber evidence="15">6.1.1.20</ecNumber>
    </recommendedName>
    <alternativeName>
        <fullName evidence="15">Phenylalanyl-tRNA synthetase beta subunit</fullName>
        <shortName evidence="15">PheRS</shortName>
    </alternativeName>
</protein>
<name>A0A0R2FXS5_9LACO</name>
<dbReference type="Pfam" id="PF03484">
    <property type="entry name" value="B5"/>
    <property type="match status" value="1"/>
</dbReference>
<keyword evidence="12 15" id="KW-0648">Protein biosynthesis</keyword>
<evidence type="ECO:0000313" key="21">
    <source>
        <dbReference type="EMBL" id="KRN33755.1"/>
    </source>
</evidence>
<dbReference type="InterPro" id="IPR012340">
    <property type="entry name" value="NA-bd_OB-fold"/>
</dbReference>
<evidence type="ECO:0000313" key="23">
    <source>
        <dbReference type="Proteomes" id="UP000051751"/>
    </source>
</evidence>
<dbReference type="InterPro" id="IPR004532">
    <property type="entry name" value="Phe-tRNA-ligase_IIc_bsu_bact"/>
</dbReference>
<dbReference type="InterPro" id="IPR002547">
    <property type="entry name" value="tRNA-bd_dom"/>
</dbReference>
<dbReference type="InterPro" id="IPR005146">
    <property type="entry name" value="B3/B4_tRNA-bd"/>
</dbReference>
<evidence type="ECO:0000256" key="7">
    <source>
        <dbReference type="ARBA" id="ARBA00022723"/>
    </source>
</evidence>
<evidence type="ECO:0000313" key="22">
    <source>
        <dbReference type="Proteomes" id="UP000051645"/>
    </source>
</evidence>
<dbReference type="SUPFAM" id="SSF56037">
    <property type="entry name" value="PheT/TilS domain"/>
    <property type="match status" value="1"/>
</dbReference>
<keyword evidence="7 15" id="KW-0479">Metal-binding</keyword>
<comment type="subunit">
    <text evidence="3 15">Tetramer of two alpha and two beta subunits.</text>
</comment>
<dbReference type="InterPro" id="IPR009061">
    <property type="entry name" value="DNA-bd_dom_put_sf"/>
</dbReference>
<dbReference type="InterPro" id="IPR036690">
    <property type="entry name" value="Fdx_antiC-bd_sf"/>
</dbReference>
<proteinExistence type="inferred from homology"/>
<comment type="caution">
    <text evidence="20">The sequence shown here is derived from an EMBL/GenBank/DDBJ whole genome shotgun (WGS) entry which is preliminary data.</text>
</comment>
<evidence type="ECO:0000256" key="10">
    <source>
        <dbReference type="ARBA" id="ARBA00022842"/>
    </source>
</evidence>
<feature type="binding site" evidence="15">
    <location>
        <position position="461"/>
    </location>
    <ligand>
        <name>Mg(2+)</name>
        <dbReference type="ChEBI" id="CHEBI:18420"/>
        <note>shared with alpha subunit</note>
    </ligand>
</feature>
<dbReference type="Proteomes" id="UP000051751">
    <property type="component" value="Unassembled WGS sequence"/>
</dbReference>
<evidence type="ECO:0000256" key="13">
    <source>
        <dbReference type="ARBA" id="ARBA00023146"/>
    </source>
</evidence>
<comment type="cofactor">
    <cofactor evidence="15">
        <name>Mg(2+)</name>
        <dbReference type="ChEBI" id="CHEBI:18420"/>
    </cofactor>
    <text evidence="15">Binds 2 magnesium ions per tetramer.</text>
</comment>
<evidence type="ECO:0000256" key="14">
    <source>
        <dbReference type="ARBA" id="ARBA00049255"/>
    </source>
</evidence>
<evidence type="ECO:0000259" key="18">
    <source>
        <dbReference type="PROSITE" id="PS51447"/>
    </source>
</evidence>
<feature type="binding site" evidence="15">
    <location>
        <position position="470"/>
    </location>
    <ligand>
        <name>Mg(2+)</name>
        <dbReference type="ChEBI" id="CHEBI:18420"/>
        <note>shared with alpha subunit</note>
    </ligand>
</feature>
<keyword evidence="8 15" id="KW-0547">Nucleotide-binding</keyword>
<dbReference type="FunFam" id="3.50.40.10:FF:000001">
    <property type="entry name" value="Phenylalanine--tRNA ligase beta subunit"/>
    <property type="match status" value="1"/>
</dbReference>
<dbReference type="Pfam" id="PF17759">
    <property type="entry name" value="tRNA_synthFbeta"/>
    <property type="match status" value="1"/>
</dbReference>
<evidence type="ECO:0000256" key="11">
    <source>
        <dbReference type="ARBA" id="ARBA00022884"/>
    </source>
</evidence>
<keyword evidence="10 15" id="KW-0460">Magnesium</keyword>
<evidence type="ECO:0000256" key="6">
    <source>
        <dbReference type="ARBA" id="ARBA00022598"/>
    </source>
</evidence>
<organism evidence="20 23">
    <name type="scientific">Lactobacillus selangorensis</name>
    <dbReference type="NCBI Taxonomy" id="81857"/>
    <lineage>
        <taxon>Bacteria</taxon>
        <taxon>Bacillati</taxon>
        <taxon>Bacillota</taxon>
        <taxon>Bacilli</taxon>
        <taxon>Lactobacillales</taxon>
        <taxon>Lactobacillaceae</taxon>
        <taxon>Lactobacillus</taxon>
    </lineage>
</organism>
<dbReference type="GO" id="GO:0006432">
    <property type="term" value="P:phenylalanyl-tRNA aminoacylation"/>
    <property type="evidence" value="ECO:0007669"/>
    <property type="project" value="UniProtKB-UniRule"/>
</dbReference>
<dbReference type="Pfam" id="PF03483">
    <property type="entry name" value="B3_4"/>
    <property type="match status" value="1"/>
</dbReference>
<dbReference type="PATRIC" id="fig|81857.3.peg.609"/>
<dbReference type="PANTHER" id="PTHR10947">
    <property type="entry name" value="PHENYLALANYL-TRNA SYNTHETASE BETA CHAIN AND LEUCINE-RICH REPEAT-CONTAINING PROTEIN 47"/>
    <property type="match status" value="1"/>
</dbReference>
<keyword evidence="13 15" id="KW-0030">Aminoacyl-tRNA synthetase</keyword>
<dbReference type="Gene3D" id="2.40.50.140">
    <property type="entry name" value="Nucleic acid-binding proteins"/>
    <property type="match status" value="1"/>
</dbReference>
<keyword evidence="4 15" id="KW-0963">Cytoplasm</keyword>
<dbReference type="SMART" id="SM00873">
    <property type="entry name" value="B3_4"/>
    <property type="match status" value="1"/>
</dbReference>
<evidence type="ECO:0000259" key="17">
    <source>
        <dbReference type="PROSITE" id="PS50886"/>
    </source>
</evidence>
<dbReference type="CDD" id="cd02796">
    <property type="entry name" value="tRNA_bind_bactPheRS"/>
    <property type="match status" value="1"/>
</dbReference>
<dbReference type="Proteomes" id="UP000051645">
    <property type="component" value="Unassembled WGS sequence"/>
</dbReference>
<dbReference type="SUPFAM" id="SSF54991">
    <property type="entry name" value="Anticodon-binding domain of PheRS"/>
    <property type="match status" value="1"/>
</dbReference>
<dbReference type="InterPro" id="IPR005121">
    <property type="entry name" value="Fdx_antiC-bd"/>
</dbReference>
<keyword evidence="5 16" id="KW-0820">tRNA-binding</keyword>
<dbReference type="HAMAP" id="MF_00283">
    <property type="entry name" value="Phe_tRNA_synth_beta1"/>
    <property type="match status" value="1"/>
</dbReference>
<feature type="binding site" evidence="15">
    <location>
        <position position="467"/>
    </location>
    <ligand>
        <name>Mg(2+)</name>
        <dbReference type="ChEBI" id="CHEBI:18420"/>
        <note>shared with alpha subunit</note>
    </ligand>
</feature>
<dbReference type="AlphaFoldDB" id="A0A0R2FXS5"/>
<dbReference type="InterPro" id="IPR005147">
    <property type="entry name" value="tRNA_synthase_B5-dom"/>
</dbReference>